<feature type="region of interest" description="Disordered" evidence="1">
    <location>
        <begin position="197"/>
        <end position="267"/>
    </location>
</feature>
<protein>
    <recommendedName>
        <fullName evidence="2">Flavoprotein domain-containing protein</fullName>
    </recommendedName>
</protein>
<name>A0A4Y3QRZ0_STRCI</name>
<dbReference type="AlphaFoldDB" id="A0A4Y3QRZ0"/>
<accession>A0A4Y3QRZ0</accession>
<evidence type="ECO:0000259" key="2">
    <source>
        <dbReference type="Pfam" id="PF02441"/>
    </source>
</evidence>
<sequence>MTADPAGVPEVDTSVRSVFGFSRLLVVGTGSVSVSELPFWIGWLRSSFSDLELRVAVTRSAERFVTRTALALRAEREVVRDAWPEEETGGLPLHAELAEWAEAVVVYPATMNFLARLALGMADTPVMIACQCTTAPIALAPMPPPGGARSAAYTRHVAELESRDNVVVVPARSAARPGRRQDSAVIPPLLDVLKAVGGLRADGPGTPDDRGERDDQGARGDQGDRGDRGDRGEQGGRDERGEQGERSGPAADGPYSREEPPAAWARV</sequence>
<keyword evidence="4" id="KW-1185">Reference proteome</keyword>
<dbReference type="Pfam" id="PF02441">
    <property type="entry name" value="Flavoprotein"/>
    <property type="match status" value="1"/>
</dbReference>
<dbReference type="GO" id="GO:0010181">
    <property type="term" value="F:FMN binding"/>
    <property type="evidence" value="ECO:0007669"/>
    <property type="project" value="TreeGrafter"/>
</dbReference>
<dbReference type="PANTHER" id="PTHR14359:SF6">
    <property type="entry name" value="PHOSPHOPANTOTHENOYLCYSTEINE DECARBOXYLASE"/>
    <property type="match status" value="1"/>
</dbReference>
<dbReference type="GO" id="GO:0071513">
    <property type="term" value="C:phosphopantothenoylcysteine decarboxylase complex"/>
    <property type="evidence" value="ECO:0007669"/>
    <property type="project" value="TreeGrafter"/>
</dbReference>
<dbReference type="EMBL" id="BJMM01000002">
    <property type="protein sequence ID" value="GEB47971.1"/>
    <property type="molecule type" value="Genomic_DNA"/>
</dbReference>
<dbReference type="GO" id="GO:0004633">
    <property type="term" value="F:phosphopantothenoylcysteine decarboxylase activity"/>
    <property type="evidence" value="ECO:0007669"/>
    <property type="project" value="TreeGrafter"/>
</dbReference>
<dbReference type="GO" id="GO:0015937">
    <property type="term" value="P:coenzyme A biosynthetic process"/>
    <property type="evidence" value="ECO:0007669"/>
    <property type="project" value="TreeGrafter"/>
</dbReference>
<evidence type="ECO:0000313" key="4">
    <source>
        <dbReference type="Proteomes" id="UP000319210"/>
    </source>
</evidence>
<gene>
    <name evidence="3" type="ORF">SCA03_05220</name>
</gene>
<dbReference type="Proteomes" id="UP000319210">
    <property type="component" value="Unassembled WGS sequence"/>
</dbReference>
<feature type="compositionally biased region" description="Basic and acidic residues" evidence="1">
    <location>
        <begin position="207"/>
        <end position="245"/>
    </location>
</feature>
<proteinExistence type="predicted"/>
<evidence type="ECO:0000256" key="1">
    <source>
        <dbReference type="SAM" id="MobiDB-lite"/>
    </source>
</evidence>
<reference evidence="3 4" key="1">
    <citation type="submission" date="2019-06" db="EMBL/GenBank/DDBJ databases">
        <title>Whole genome shotgun sequence of Streptomyces cacaoi subsp. cacaoi NBRC 12748.</title>
        <authorList>
            <person name="Hosoyama A."/>
            <person name="Uohara A."/>
            <person name="Ohji S."/>
            <person name="Ichikawa N."/>
        </authorList>
    </citation>
    <scope>NUCLEOTIDE SEQUENCE [LARGE SCALE GENOMIC DNA]</scope>
    <source>
        <strain evidence="3 4">NBRC 12748</strain>
    </source>
</reference>
<organism evidence="3 4">
    <name type="scientific">Streptomyces cacaoi</name>
    <dbReference type="NCBI Taxonomy" id="1898"/>
    <lineage>
        <taxon>Bacteria</taxon>
        <taxon>Bacillati</taxon>
        <taxon>Actinomycetota</taxon>
        <taxon>Actinomycetes</taxon>
        <taxon>Kitasatosporales</taxon>
        <taxon>Streptomycetaceae</taxon>
        <taxon>Streptomyces</taxon>
    </lineage>
</organism>
<dbReference type="InterPro" id="IPR036551">
    <property type="entry name" value="Flavin_trans-like"/>
</dbReference>
<dbReference type="RefSeq" id="WP_230988448.1">
    <property type="nucleotide sequence ID" value="NZ_BJMM01000002.1"/>
</dbReference>
<feature type="domain" description="Flavoprotein" evidence="2">
    <location>
        <begin position="23"/>
        <end position="173"/>
    </location>
</feature>
<dbReference type="Gene3D" id="3.40.50.1950">
    <property type="entry name" value="Flavin prenyltransferase-like"/>
    <property type="match status" value="1"/>
</dbReference>
<dbReference type="SUPFAM" id="SSF52507">
    <property type="entry name" value="Homo-oligomeric flavin-containing Cys decarboxylases, HFCD"/>
    <property type="match status" value="1"/>
</dbReference>
<evidence type="ECO:0000313" key="3">
    <source>
        <dbReference type="EMBL" id="GEB47971.1"/>
    </source>
</evidence>
<dbReference type="PANTHER" id="PTHR14359">
    <property type="entry name" value="HOMO-OLIGOMERIC FLAVIN CONTAINING CYS DECARBOXYLASE FAMILY"/>
    <property type="match status" value="1"/>
</dbReference>
<dbReference type="InterPro" id="IPR003382">
    <property type="entry name" value="Flavoprotein"/>
</dbReference>
<comment type="caution">
    <text evidence="3">The sequence shown here is derived from an EMBL/GenBank/DDBJ whole genome shotgun (WGS) entry which is preliminary data.</text>
</comment>